<keyword evidence="8" id="KW-1185">Reference proteome</keyword>
<dbReference type="EMBL" id="SEYY01021914">
    <property type="protein sequence ID" value="KAB7495960.1"/>
    <property type="molecule type" value="Genomic_DNA"/>
</dbReference>
<dbReference type="CDD" id="cd21968">
    <property type="entry name" value="Zn-C2H2_CALCOCO2"/>
    <property type="match status" value="1"/>
</dbReference>
<dbReference type="OrthoDB" id="6105729at2759"/>
<proteinExistence type="predicted"/>
<evidence type="ECO:0000256" key="1">
    <source>
        <dbReference type="ARBA" id="ARBA00022723"/>
    </source>
</evidence>
<dbReference type="Gene3D" id="6.20.250.40">
    <property type="match status" value="1"/>
</dbReference>
<dbReference type="AlphaFoldDB" id="A0A5N5STG9"/>
<feature type="region of interest" description="Disordered" evidence="5">
    <location>
        <begin position="134"/>
        <end position="170"/>
    </location>
</feature>
<evidence type="ECO:0000256" key="4">
    <source>
        <dbReference type="ARBA" id="ARBA00023054"/>
    </source>
</evidence>
<keyword evidence="3" id="KW-0862">Zinc</keyword>
<gene>
    <name evidence="7" type="ORF">Anas_07877</name>
</gene>
<feature type="compositionally biased region" description="Basic and acidic residues" evidence="5">
    <location>
        <begin position="54"/>
        <end position="63"/>
    </location>
</feature>
<evidence type="ECO:0000259" key="6">
    <source>
        <dbReference type="Pfam" id="PF18112"/>
    </source>
</evidence>
<organism evidence="7 8">
    <name type="scientific">Armadillidium nasatum</name>
    <dbReference type="NCBI Taxonomy" id="96803"/>
    <lineage>
        <taxon>Eukaryota</taxon>
        <taxon>Metazoa</taxon>
        <taxon>Ecdysozoa</taxon>
        <taxon>Arthropoda</taxon>
        <taxon>Crustacea</taxon>
        <taxon>Multicrustacea</taxon>
        <taxon>Malacostraca</taxon>
        <taxon>Eumalacostraca</taxon>
        <taxon>Peracarida</taxon>
        <taxon>Isopoda</taxon>
        <taxon>Oniscidea</taxon>
        <taxon>Crinocheta</taxon>
        <taxon>Armadillidiidae</taxon>
        <taxon>Armadillidium</taxon>
    </lineage>
</organism>
<dbReference type="InterPro" id="IPR041641">
    <property type="entry name" value="CALCOCO1/2_Zn_UBZ1"/>
</dbReference>
<evidence type="ECO:0000256" key="2">
    <source>
        <dbReference type="ARBA" id="ARBA00022771"/>
    </source>
</evidence>
<reference evidence="7 8" key="1">
    <citation type="journal article" date="2019" name="PLoS Biol.">
        <title>Sex chromosomes control vertical transmission of feminizing Wolbachia symbionts in an isopod.</title>
        <authorList>
            <person name="Becking T."/>
            <person name="Chebbi M.A."/>
            <person name="Giraud I."/>
            <person name="Moumen B."/>
            <person name="Laverre T."/>
            <person name="Caubet Y."/>
            <person name="Peccoud J."/>
            <person name="Gilbert C."/>
            <person name="Cordaux R."/>
        </authorList>
    </citation>
    <scope>NUCLEOTIDE SEQUENCE [LARGE SCALE GENOMIC DNA]</scope>
    <source>
        <strain evidence="7">ANa2</strain>
        <tissue evidence="7">Whole body excluding digestive tract and cuticle</tissue>
    </source>
</reference>
<dbReference type="Pfam" id="PF18112">
    <property type="entry name" value="Zn-C2H2_12"/>
    <property type="match status" value="1"/>
</dbReference>
<keyword evidence="1" id="KW-0479">Metal-binding</keyword>
<accession>A0A5N5STG9</accession>
<feature type="region of interest" description="Disordered" evidence="5">
    <location>
        <begin position="31"/>
        <end position="84"/>
    </location>
</feature>
<evidence type="ECO:0000313" key="7">
    <source>
        <dbReference type="EMBL" id="KAB7495960.1"/>
    </source>
</evidence>
<dbReference type="Proteomes" id="UP000326759">
    <property type="component" value="Unassembled WGS sequence"/>
</dbReference>
<name>A0A5N5STG9_9CRUS</name>
<dbReference type="GO" id="GO:0008270">
    <property type="term" value="F:zinc ion binding"/>
    <property type="evidence" value="ECO:0007669"/>
    <property type="project" value="UniProtKB-KW"/>
</dbReference>
<feature type="domain" description="UBZ1-type" evidence="6">
    <location>
        <begin position="114"/>
        <end position="140"/>
    </location>
</feature>
<keyword evidence="2" id="KW-0863">Zinc-finger</keyword>
<sequence>MMREEAGALPPPILPIPTRKARQAEVLSLKHISDNTDGTNLDELNRQNYPPVVERPRQSHQPESDDDDYHSTGDAGEQPSAEQPSFLKCPLCPLEFMPSGIHLLNTHINCHLDKICPVCSLVIEMNTSQKEYEKHVQSHFSDEAEDGENDASGPWDPRDPSRSFQLLEID</sequence>
<comment type="caution">
    <text evidence="7">The sequence shown here is derived from an EMBL/GenBank/DDBJ whole genome shotgun (WGS) entry which is preliminary data.</text>
</comment>
<evidence type="ECO:0000256" key="3">
    <source>
        <dbReference type="ARBA" id="ARBA00022833"/>
    </source>
</evidence>
<protein>
    <recommendedName>
        <fullName evidence="6">UBZ1-type domain-containing protein</fullName>
    </recommendedName>
</protein>
<evidence type="ECO:0000256" key="5">
    <source>
        <dbReference type="SAM" id="MobiDB-lite"/>
    </source>
</evidence>
<evidence type="ECO:0000313" key="8">
    <source>
        <dbReference type="Proteomes" id="UP000326759"/>
    </source>
</evidence>
<keyword evidence="4" id="KW-0175">Coiled coil</keyword>